<evidence type="ECO:0000313" key="2">
    <source>
        <dbReference type="EMBL" id="KAH0577605.1"/>
    </source>
</evidence>
<dbReference type="AlphaFoldDB" id="V6LS72"/>
<dbReference type="Proteomes" id="UP000018208">
    <property type="component" value="Unassembled WGS sequence"/>
</dbReference>
<dbReference type="EMBL" id="AUWU02000001">
    <property type="protein sequence ID" value="KAH0577605.1"/>
    <property type="molecule type" value="Genomic_DNA"/>
</dbReference>
<protein>
    <submittedName>
        <fullName evidence="1">Uncharacterized protein</fullName>
    </submittedName>
</protein>
<organism evidence="1">
    <name type="scientific">Spironucleus salmonicida</name>
    <dbReference type="NCBI Taxonomy" id="348837"/>
    <lineage>
        <taxon>Eukaryota</taxon>
        <taxon>Metamonada</taxon>
        <taxon>Diplomonadida</taxon>
        <taxon>Hexamitidae</taxon>
        <taxon>Hexamitinae</taxon>
        <taxon>Spironucleus</taxon>
    </lineage>
</organism>
<dbReference type="EMBL" id="KI546135">
    <property type="protein sequence ID" value="EST43629.1"/>
    <property type="molecule type" value="Genomic_DNA"/>
</dbReference>
<sequence length="179" mass="21088">MRAWKEQIKDYENTRNKVVQLAPMQKPYRPIQALTNPVTHQFYDQKVEQIVKTQQQKLDTAQMNIARDKQIRHQGEFNFVDDRSAYTKIRPQPVPKQVNYDFTQPHVRDNGYKPEIHVQRSIKQNESSLVRSTFKNFVDTTLPLFGGKTRGFPHQGCKKPYLQKYDDCTRFPLGYVGVE</sequence>
<evidence type="ECO:0000313" key="3">
    <source>
        <dbReference type="Proteomes" id="UP000018208"/>
    </source>
</evidence>
<reference evidence="1 2" key="1">
    <citation type="journal article" date="2014" name="PLoS Genet.">
        <title>The Genome of Spironucleus salmonicida Highlights a Fish Pathogen Adapted to Fluctuating Environments.</title>
        <authorList>
            <person name="Xu F."/>
            <person name="Jerlstrom-Hultqvist J."/>
            <person name="Einarsson E."/>
            <person name="Astvaldsson A."/>
            <person name="Svard S.G."/>
            <person name="Andersson J.O."/>
        </authorList>
    </citation>
    <scope>NUCLEOTIDE SEQUENCE</scope>
    <source>
        <strain evidence="2">ATCC 50377</strain>
    </source>
</reference>
<keyword evidence="3" id="KW-1185">Reference proteome</keyword>
<gene>
    <name evidence="1" type="ORF">SS50377_16672</name>
    <name evidence="2" type="ORF">SS50377_20959</name>
</gene>
<accession>V6LS72</accession>
<proteinExistence type="predicted"/>
<dbReference type="VEuPathDB" id="GiardiaDB:SS50377_20959"/>
<name>V6LS72_9EUKA</name>
<evidence type="ECO:0000313" key="1">
    <source>
        <dbReference type="EMBL" id="EST43629.1"/>
    </source>
</evidence>
<reference evidence="2" key="2">
    <citation type="submission" date="2020-12" db="EMBL/GenBank/DDBJ databases">
        <title>New Spironucleus salmonicida genome in near-complete chromosomes.</title>
        <authorList>
            <person name="Xu F."/>
            <person name="Kurt Z."/>
            <person name="Jimenez-Gonzalez A."/>
            <person name="Astvaldsson A."/>
            <person name="Andersson J.O."/>
            <person name="Svard S.G."/>
        </authorList>
    </citation>
    <scope>NUCLEOTIDE SEQUENCE</scope>
    <source>
        <strain evidence="2">ATCC 50377</strain>
    </source>
</reference>